<reference evidence="1" key="1">
    <citation type="submission" date="2016-10" db="EMBL/GenBank/DDBJ databases">
        <title>Sequence of Gallionella enrichment culture.</title>
        <authorList>
            <person name="Poehlein A."/>
            <person name="Muehling M."/>
            <person name="Daniel R."/>
        </authorList>
    </citation>
    <scope>NUCLEOTIDE SEQUENCE</scope>
</reference>
<sequence length="126" mass="13964">MQFKQVISGVVAATLLAGMVFSSAVEAGPKVKTYGEMDFLKAFSGKSRKLVSDALGQPVRKEQSVKPANADAMISKAGKVDNSKPVNVEMWYYANVVKYDARHTYKSVEMTFVNDRCQNIAFFNNR</sequence>
<accession>A0A1J5QRW5</accession>
<comment type="caution">
    <text evidence="1">The sequence shown here is derived from an EMBL/GenBank/DDBJ whole genome shotgun (WGS) entry which is preliminary data.</text>
</comment>
<proteinExistence type="predicted"/>
<evidence type="ECO:0000313" key="1">
    <source>
        <dbReference type="EMBL" id="OIQ86098.1"/>
    </source>
</evidence>
<gene>
    <name evidence="1" type="ORF">GALL_320380</name>
</gene>
<dbReference type="AlphaFoldDB" id="A0A1J5QRW5"/>
<name>A0A1J5QRW5_9ZZZZ</name>
<dbReference type="EMBL" id="MLJW01000500">
    <property type="protein sequence ID" value="OIQ86098.1"/>
    <property type="molecule type" value="Genomic_DNA"/>
</dbReference>
<protein>
    <submittedName>
        <fullName evidence="1">Uncharacterized protein</fullName>
    </submittedName>
</protein>
<organism evidence="1">
    <name type="scientific">mine drainage metagenome</name>
    <dbReference type="NCBI Taxonomy" id="410659"/>
    <lineage>
        <taxon>unclassified sequences</taxon>
        <taxon>metagenomes</taxon>
        <taxon>ecological metagenomes</taxon>
    </lineage>
</organism>